<dbReference type="InterPro" id="IPR022385">
    <property type="entry name" value="Rhs_assc_core"/>
</dbReference>
<dbReference type="Gene3D" id="2.180.10.10">
    <property type="entry name" value="RHS repeat-associated core"/>
    <property type="match status" value="1"/>
</dbReference>
<evidence type="ECO:0000313" key="3">
    <source>
        <dbReference type="Proteomes" id="UP000240505"/>
    </source>
</evidence>
<dbReference type="KEGG" id="masz:C9I28_04635"/>
<keyword evidence="3" id="KW-1185">Reference proteome</keyword>
<dbReference type="EMBL" id="CP028324">
    <property type="protein sequence ID" value="AVR95084.1"/>
    <property type="molecule type" value="Genomic_DNA"/>
</dbReference>
<dbReference type="AlphaFoldDB" id="A0A2R4C653"/>
<organism evidence="2 3">
    <name type="scientific">Pseudoduganella armeniaca</name>
    <dbReference type="NCBI Taxonomy" id="2072590"/>
    <lineage>
        <taxon>Bacteria</taxon>
        <taxon>Pseudomonadati</taxon>
        <taxon>Pseudomonadota</taxon>
        <taxon>Betaproteobacteria</taxon>
        <taxon>Burkholderiales</taxon>
        <taxon>Oxalobacteraceae</taxon>
        <taxon>Telluria group</taxon>
        <taxon>Pseudoduganella</taxon>
    </lineage>
</organism>
<dbReference type="InterPro" id="IPR050708">
    <property type="entry name" value="T6SS_VgrG/RHS"/>
</dbReference>
<dbReference type="Proteomes" id="UP000240505">
    <property type="component" value="Chromosome"/>
</dbReference>
<feature type="region of interest" description="Disordered" evidence="1">
    <location>
        <begin position="130"/>
        <end position="149"/>
    </location>
</feature>
<dbReference type="RefSeq" id="WP_107140435.1">
    <property type="nucleotide sequence ID" value="NZ_CP028324.1"/>
</dbReference>
<protein>
    <recommendedName>
        <fullName evidence="4">RHS repeat-associated core domain-containing protein</fullName>
    </recommendedName>
</protein>
<evidence type="ECO:0000256" key="1">
    <source>
        <dbReference type="SAM" id="MobiDB-lite"/>
    </source>
</evidence>
<dbReference type="PANTHER" id="PTHR32305">
    <property type="match status" value="1"/>
</dbReference>
<evidence type="ECO:0008006" key="4">
    <source>
        <dbReference type="Google" id="ProtNLM"/>
    </source>
</evidence>
<evidence type="ECO:0000313" key="2">
    <source>
        <dbReference type="EMBL" id="AVR95084.1"/>
    </source>
</evidence>
<dbReference type="PANTHER" id="PTHR32305:SF15">
    <property type="entry name" value="PROTEIN RHSA-RELATED"/>
    <property type="match status" value="1"/>
</dbReference>
<dbReference type="OrthoDB" id="8552614at2"/>
<proteinExistence type="predicted"/>
<reference evidence="2 3" key="1">
    <citation type="submission" date="2018-03" db="EMBL/GenBank/DDBJ databases">
        <title>Massilia armeniaca sp. nov., isolated from desert soil.</title>
        <authorList>
            <person name="Huang H."/>
            <person name="Ren M."/>
        </authorList>
    </citation>
    <scope>NUCLEOTIDE SEQUENCE [LARGE SCALE GENOMIC DNA]</scope>
    <source>
        <strain evidence="2 3">ZMN-3</strain>
    </source>
</reference>
<name>A0A2R4C653_9BURK</name>
<sequence>MAGTFDYDLNGNLLRGAGKELTWFDFDMPNTITKNGITSTFVYGPEHQRVRQQRTGLTVVYAGVQESETRAAGVTVKTYWPGGIGMEIDKPDGTTELVWSHTDRLGSVVALSDQTGALKERLAYDAWGKRRSTDGSATPDTLDGETDSTGFTGHEMLDAQDMIHMNGRVYDPLTARFASADPFLQSPTEGGSHNRYSYVMNNPTNFVDPSGYEQIVNVVGQLLPSNASMAPSLMLPVLSGVAQEHSAPAPVPAVTVVGTRASRSKNAVFTERRTHSVLADGTVRIVHTGSWKDEPPAPSRYDKFSKWAHIGLSGLGTIPALGIIPDGVDWLYTAGEMPFGKSSGVDLALATAGLAGTLAPVVGDGAAAAAKIAARAGKQADVAGEAAKLSKEAKNQLRSEATDIWQKLTGRRAIWDGMQVHHRVPLEYAHLFPGVDPNRVANLMGVDPKIHSQITNAWNAWGRSLGGRVPTRAEVIGQAIKIDSMFGAHLKAVR</sequence>
<accession>A0A2R4C653</accession>
<dbReference type="NCBIfam" id="TIGR03696">
    <property type="entry name" value="Rhs_assc_core"/>
    <property type="match status" value="1"/>
</dbReference>
<gene>
    <name evidence="2" type="ORF">C9I28_04635</name>
</gene>